<organism evidence="1 2">
    <name type="scientific">Robinsoniella peoriensis</name>
    <dbReference type="NCBI Taxonomy" id="180332"/>
    <lineage>
        <taxon>Bacteria</taxon>
        <taxon>Bacillati</taxon>
        <taxon>Bacillota</taxon>
        <taxon>Clostridia</taxon>
        <taxon>Lachnospirales</taxon>
        <taxon>Lachnospiraceae</taxon>
        <taxon>Robinsoniella</taxon>
    </lineage>
</organism>
<evidence type="ECO:0000313" key="1">
    <source>
        <dbReference type="EMBL" id="TLD00508.1"/>
    </source>
</evidence>
<dbReference type="AlphaFoldDB" id="A0A4V6HRV3"/>
<protein>
    <submittedName>
        <fullName evidence="1">Uncharacterized protein</fullName>
    </submittedName>
</protein>
<dbReference type="STRING" id="180332.GCA_000797495_01362"/>
<proteinExistence type="predicted"/>
<sequence>MDVKCVRVLRPYEKADDKKKVIYIDEDAKYSLMKEWGDKVFIKGRNDVRDVEIQPLKELDQNGFIARAGQQLIDELYIEYGEEVMII</sequence>
<accession>A0A4V6HRV3</accession>
<comment type="caution">
    <text evidence="1">The sequence shown here is derived from an EMBL/GenBank/DDBJ whole genome shotgun (WGS) entry which is preliminary data.</text>
</comment>
<reference evidence="1 2" key="1">
    <citation type="journal article" date="2019" name="Anaerobe">
        <title>Detection of Robinsoniella peoriensis in multiple bone samples of a trauma patient.</title>
        <authorList>
            <person name="Schrottner P."/>
            <person name="Hartwich K."/>
            <person name="Bunk B."/>
            <person name="Schober I."/>
            <person name="Helbig S."/>
            <person name="Rudolph W.W."/>
            <person name="Gunzer F."/>
        </authorList>
    </citation>
    <scope>NUCLEOTIDE SEQUENCE [LARGE SCALE GENOMIC DNA]</scope>
    <source>
        <strain evidence="1 2">DSM 106044</strain>
    </source>
</reference>
<keyword evidence="2" id="KW-1185">Reference proteome</keyword>
<dbReference type="OrthoDB" id="9776008at2"/>
<name>A0A4V6HRV3_9FIRM</name>
<dbReference type="Proteomes" id="UP000306509">
    <property type="component" value="Unassembled WGS sequence"/>
</dbReference>
<evidence type="ECO:0000313" key="2">
    <source>
        <dbReference type="Proteomes" id="UP000306509"/>
    </source>
</evidence>
<dbReference type="RefSeq" id="WP_027293076.1">
    <property type="nucleotide sequence ID" value="NZ_CABMJZ010000027.1"/>
</dbReference>
<dbReference type="EMBL" id="QGQD01000054">
    <property type="protein sequence ID" value="TLD00508.1"/>
    <property type="molecule type" value="Genomic_DNA"/>
</dbReference>
<gene>
    <name evidence="1" type="ORF">DSM106044_02641</name>
</gene>